<evidence type="ECO:0000256" key="1">
    <source>
        <dbReference type="SAM" id="MobiDB-lite"/>
    </source>
</evidence>
<name>A0A066XBT6_COLSU</name>
<evidence type="ECO:0000313" key="3">
    <source>
        <dbReference type="Proteomes" id="UP000027238"/>
    </source>
</evidence>
<sequence>MSSVVLPDADRRSSRPFGLTNLEVISVSPPPPGRHLKLSTGEDSCSPSPPSLLAAPGCSLEGLTLVRSPTPHILSEGTTRRQKGNTATASAREHTYLCCENPRVWPASASRLPHQAIDRAICAVAIGSPSTFQREEKRPSRYRAEDPGSLVVAREEGRAKEGPQGQRGNKREIFRTGAGESSSVRFRRNKSKRSERSEEGFQTYPSSVCRNQSQIISVEQPVVSRGTVASYPLRLGKGKTAPPLLWLAGGCFFPDGTPPPCHAARSLLGDSNSLESCRGAAAQ</sequence>
<dbReference type="HOGENOM" id="CLU_983566_0_0_1"/>
<gene>
    <name evidence="2" type="ORF">CSUB01_02124</name>
</gene>
<feature type="region of interest" description="Disordered" evidence="1">
    <location>
        <begin position="132"/>
        <end position="205"/>
    </location>
</feature>
<protein>
    <submittedName>
        <fullName evidence="2">Uncharacterized protein</fullName>
    </submittedName>
</protein>
<reference evidence="3" key="1">
    <citation type="journal article" date="2014" name="Genome Announc.">
        <title>Draft genome sequence of Colletotrichum sublineola, a destructive pathogen of cultivated sorghum.</title>
        <authorList>
            <person name="Baroncelli R."/>
            <person name="Sanz-Martin J.M."/>
            <person name="Rech G.E."/>
            <person name="Sukno S.A."/>
            <person name="Thon M.R."/>
        </authorList>
    </citation>
    <scope>NUCLEOTIDE SEQUENCE [LARGE SCALE GENOMIC DNA]</scope>
    <source>
        <strain evidence="3">TX430BB</strain>
    </source>
</reference>
<comment type="caution">
    <text evidence="2">The sequence shown here is derived from an EMBL/GenBank/DDBJ whole genome shotgun (WGS) entry which is preliminary data.</text>
</comment>
<organism evidence="2 3">
    <name type="scientific">Colletotrichum sublineola</name>
    <name type="common">Sorghum anthracnose fungus</name>
    <dbReference type="NCBI Taxonomy" id="1173701"/>
    <lineage>
        <taxon>Eukaryota</taxon>
        <taxon>Fungi</taxon>
        <taxon>Dikarya</taxon>
        <taxon>Ascomycota</taxon>
        <taxon>Pezizomycotina</taxon>
        <taxon>Sordariomycetes</taxon>
        <taxon>Hypocreomycetidae</taxon>
        <taxon>Glomerellales</taxon>
        <taxon>Glomerellaceae</taxon>
        <taxon>Colletotrichum</taxon>
        <taxon>Colletotrichum graminicola species complex</taxon>
    </lineage>
</organism>
<dbReference type="EMBL" id="JMSE01001258">
    <property type="protein sequence ID" value="KDN63176.1"/>
    <property type="molecule type" value="Genomic_DNA"/>
</dbReference>
<feature type="compositionally biased region" description="Basic and acidic residues" evidence="1">
    <location>
        <begin position="133"/>
        <end position="146"/>
    </location>
</feature>
<accession>A0A066XBT6</accession>
<feature type="region of interest" description="Disordered" evidence="1">
    <location>
        <begin position="23"/>
        <end position="50"/>
    </location>
</feature>
<evidence type="ECO:0000313" key="2">
    <source>
        <dbReference type="EMBL" id="KDN63176.1"/>
    </source>
</evidence>
<keyword evidence="3" id="KW-1185">Reference proteome</keyword>
<proteinExistence type="predicted"/>
<dbReference type="AlphaFoldDB" id="A0A066XBT6"/>
<dbReference type="Proteomes" id="UP000027238">
    <property type="component" value="Unassembled WGS sequence"/>
</dbReference>